<evidence type="ECO:0000256" key="5">
    <source>
        <dbReference type="ARBA" id="ARBA00022723"/>
    </source>
</evidence>
<dbReference type="Gene3D" id="3.40.1190.20">
    <property type="match status" value="1"/>
</dbReference>
<dbReference type="Proteomes" id="UP000288843">
    <property type="component" value="Unassembled WGS sequence"/>
</dbReference>
<feature type="binding site" evidence="12">
    <location>
        <begin position="40"/>
        <end position="44"/>
    </location>
    <ligand>
        <name>substrate</name>
    </ligand>
</feature>
<feature type="binding site" evidence="12">
    <location>
        <position position="287"/>
    </location>
    <ligand>
        <name>K(+)</name>
        <dbReference type="ChEBI" id="CHEBI:29103"/>
    </ligand>
</feature>
<keyword evidence="12" id="KW-0963">Cytoplasm</keyword>
<evidence type="ECO:0000256" key="9">
    <source>
        <dbReference type="ARBA" id="ARBA00022842"/>
    </source>
</evidence>
<comment type="similarity">
    <text evidence="12">Belongs to the carbohydrate kinase PfkB family. Ribokinase subfamily.</text>
</comment>
<feature type="binding site" evidence="12">
    <location>
        <begin position="12"/>
        <end position="14"/>
    </location>
    <ligand>
        <name>substrate</name>
    </ligand>
</feature>
<dbReference type="InterPro" id="IPR011611">
    <property type="entry name" value="PfkB_dom"/>
</dbReference>
<comment type="caution">
    <text evidence="12">Lacks conserved residue(s) required for the propagation of feature annotation.</text>
</comment>
<feature type="binding site" evidence="12">
    <location>
        <begin position="222"/>
        <end position="227"/>
    </location>
    <ligand>
        <name>ATP</name>
        <dbReference type="ChEBI" id="CHEBI:30616"/>
    </ligand>
</feature>
<comment type="caution">
    <text evidence="14">The sequence shown here is derived from an EMBL/GenBank/DDBJ whole genome shotgun (WGS) entry which is preliminary data.</text>
</comment>
<dbReference type="GO" id="GO:0019303">
    <property type="term" value="P:D-ribose catabolic process"/>
    <property type="evidence" value="ECO:0007669"/>
    <property type="project" value="UniProtKB-UniRule"/>
</dbReference>
<feature type="binding site" evidence="12">
    <location>
        <position position="289"/>
    </location>
    <ligand>
        <name>K(+)</name>
        <dbReference type="ChEBI" id="CHEBI:29103"/>
    </ligand>
</feature>
<reference evidence="14 15" key="1">
    <citation type="submission" date="2018-06" db="EMBL/GenBank/DDBJ databases">
        <title>Carbapenemase-producing Enterobacteriaceae present in wastewater treatment plant effluent and nearby surface waters in the US.</title>
        <authorList>
            <person name="Mathys D.A."/>
            <person name="Mollenkopf D.F."/>
            <person name="Feicht S.M."/>
            <person name="Adams R.J."/>
            <person name="Albers A.L."/>
            <person name="Stuever D.M."/>
            <person name="Daniels J.B."/>
            <person name="Wittum T.E."/>
        </authorList>
    </citation>
    <scope>NUCLEOTIDE SEQUENCE [LARGE SCALE GENOMIC DNA]</scope>
    <source>
        <strain evidence="14 15">GEO_47_Down_B</strain>
    </source>
</reference>
<comment type="subcellular location">
    <subcellularLocation>
        <location evidence="12">Cytoplasm</location>
    </subcellularLocation>
</comment>
<dbReference type="GO" id="GO:0005829">
    <property type="term" value="C:cytosol"/>
    <property type="evidence" value="ECO:0007669"/>
    <property type="project" value="TreeGrafter"/>
</dbReference>
<dbReference type="InterPro" id="IPR011877">
    <property type="entry name" value="Ribokinase"/>
</dbReference>
<proteinExistence type="inferred from homology"/>
<dbReference type="InterPro" id="IPR002139">
    <property type="entry name" value="Ribo/fructo_kinase"/>
</dbReference>
<evidence type="ECO:0000313" key="15">
    <source>
        <dbReference type="Proteomes" id="UP000288843"/>
    </source>
</evidence>
<feature type="binding site" evidence="12">
    <location>
        <begin position="253"/>
        <end position="254"/>
    </location>
    <ligand>
        <name>ATP</name>
        <dbReference type="ChEBI" id="CHEBI:30616"/>
    </ligand>
</feature>
<dbReference type="GO" id="GO:0004747">
    <property type="term" value="F:ribokinase activity"/>
    <property type="evidence" value="ECO:0007669"/>
    <property type="project" value="UniProtKB-UniRule"/>
</dbReference>
<dbReference type="GeneID" id="57430537"/>
<evidence type="ECO:0000256" key="1">
    <source>
        <dbReference type="ARBA" id="ARBA00005380"/>
    </source>
</evidence>
<evidence type="ECO:0000256" key="8">
    <source>
        <dbReference type="ARBA" id="ARBA00022840"/>
    </source>
</evidence>
<dbReference type="GO" id="GO:0046872">
    <property type="term" value="F:metal ion binding"/>
    <property type="evidence" value="ECO:0007669"/>
    <property type="project" value="UniProtKB-KW"/>
</dbReference>
<keyword evidence="8 12" id="KW-0067">ATP-binding</keyword>
<dbReference type="RefSeq" id="WP_047664895.1">
    <property type="nucleotide sequence ID" value="NZ_BIIS01000009.1"/>
</dbReference>
<sequence length="313" mass="32308">MSGKVCVFGSFNCDMVARVERFPVPGESLVASGSMTSAGGKGANQATAALKAGANVHYIGKIGEDTFGHFARRHLKTVGFNAVTLLVTDEVPTGNALIYVAGDDAENMIAVDPGANMTVTDDEIAGCIPAIGCADVVLVQLENNLSAIEQVVAAGRASGAFVVLNPAPWQPVDDVFLSNVDLLTPNATEAWLMTGCRVDDLPGAEQAAEVLHSRGAKNVIITLGANGALLSEQGVKTHIPCFPSQPCDTTGAGDAFNGALAARLACGDALHEATRFAAAYAAVSVERRGASSLPDYEEALERLVHATSDVEVA</sequence>
<evidence type="ECO:0000256" key="11">
    <source>
        <dbReference type="ARBA" id="ARBA00023277"/>
    </source>
</evidence>
<evidence type="ECO:0000256" key="6">
    <source>
        <dbReference type="ARBA" id="ARBA00022741"/>
    </source>
</evidence>
<dbReference type="InterPro" id="IPR029056">
    <property type="entry name" value="Ribokinase-like"/>
</dbReference>
<gene>
    <name evidence="12" type="primary">rbsK</name>
    <name evidence="14" type="ORF">DN603_18230</name>
</gene>
<dbReference type="Pfam" id="PF00294">
    <property type="entry name" value="PfkB"/>
    <property type="match status" value="1"/>
</dbReference>
<comment type="activity regulation">
    <text evidence="12">Activated by a monovalent cation that binds near, but not in, the active site. The most likely occupant of the site in vivo is potassium. Ion binding induces a conformational change that may alter substrate affinity.</text>
</comment>
<evidence type="ECO:0000256" key="7">
    <source>
        <dbReference type="ARBA" id="ARBA00022777"/>
    </source>
</evidence>
<dbReference type="AlphaFoldDB" id="A0A2X2EGX0"/>
<keyword evidence="11 12" id="KW-0119">Carbohydrate metabolism</keyword>
<evidence type="ECO:0000256" key="12">
    <source>
        <dbReference type="HAMAP-Rule" id="MF_01987"/>
    </source>
</evidence>
<feature type="binding site" evidence="12">
    <location>
        <position position="142"/>
    </location>
    <ligand>
        <name>substrate</name>
    </ligand>
</feature>
<comment type="pathway">
    <text evidence="12">Carbohydrate metabolism; D-ribose degradation; D-ribose 5-phosphate from beta-D-ribopyranose: step 2/2.</text>
</comment>
<comment type="subunit">
    <text evidence="12">Homodimer.</text>
</comment>
<dbReference type="PANTHER" id="PTHR10584:SF166">
    <property type="entry name" value="RIBOKINASE"/>
    <property type="match status" value="1"/>
</dbReference>
<dbReference type="CDD" id="cd01174">
    <property type="entry name" value="ribokinase"/>
    <property type="match status" value="1"/>
</dbReference>
<organism evidence="14 15">
    <name type="scientific">Raoultella planticola</name>
    <name type="common">Klebsiella planticola</name>
    <dbReference type="NCBI Taxonomy" id="575"/>
    <lineage>
        <taxon>Bacteria</taxon>
        <taxon>Pseudomonadati</taxon>
        <taxon>Pseudomonadota</taxon>
        <taxon>Gammaproteobacteria</taxon>
        <taxon>Enterobacterales</taxon>
        <taxon>Enterobacteriaceae</taxon>
        <taxon>Klebsiella/Raoultella group</taxon>
        <taxon>Raoultella</taxon>
    </lineage>
</organism>
<dbReference type="PROSITE" id="PS00584">
    <property type="entry name" value="PFKB_KINASES_2"/>
    <property type="match status" value="1"/>
</dbReference>
<dbReference type="PANTHER" id="PTHR10584">
    <property type="entry name" value="SUGAR KINASE"/>
    <property type="match status" value="1"/>
</dbReference>
<comment type="cofactor">
    <cofactor evidence="12">
        <name>Mg(2+)</name>
        <dbReference type="ChEBI" id="CHEBI:18420"/>
    </cofactor>
    <text evidence="12">Requires a divalent cation, most likely magnesium in vivo, as an electrophilic catalyst to aid phosphoryl group transfer. It is the chelate of the metal and the nucleotide that is the actual substrate.</text>
</comment>
<keyword evidence="5 12" id="KW-0479">Metal-binding</keyword>
<evidence type="ECO:0000256" key="4">
    <source>
        <dbReference type="ARBA" id="ARBA00022679"/>
    </source>
</evidence>
<comment type="similarity">
    <text evidence="1">Belongs to the carbohydrate kinase pfkB family.</text>
</comment>
<feature type="active site" description="Proton acceptor" evidence="12">
    <location>
        <position position="254"/>
    </location>
</feature>
<dbReference type="GO" id="GO:0005524">
    <property type="term" value="F:ATP binding"/>
    <property type="evidence" value="ECO:0007669"/>
    <property type="project" value="UniProtKB-UniRule"/>
</dbReference>
<feature type="binding site" evidence="12">
    <location>
        <position position="284"/>
    </location>
    <ligand>
        <name>K(+)</name>
        <dbReference type="ChEBI" id="CHEBI:29103"/>
    </ligand>
</feature>
<feature type="binding site" evidence="12">
    <location>
        <position position="248"/>
    </location>
    <ligand>
        <name>K(+)</name>
        <dbReference type="ChEBI" id="CHEBI:29103"/>
    </ligand>
</feature>
<keyword evidence="4 12" id="KW-0808">Transferase</keyword>
<feature type="domain" description="Carbohydrate kinase PfkB" evidence="13">
    <location>
        <begin position="4"/>
        <end position="292"/>
    </location>
</feature>
<dbReference type="EMBL" id="QKOX01000019">
    <property type="protein sequence ID" value="RWT20855.1"/>
    <property type="molecule type" value="Genomic_DNA"/>
</dbReference>
<dbReference type="PRINTS" id="PR00990">
    <property type="entry name" value="RIBOKINASE"/>
</dbReference>
<comment type="function">
    <text evidence="12">Catalyzes the phosphorylation of ribose at O-5 in a reaction requiring ATP and magnesium. The resulting D-ribose-5-phosphate can then be used either for sythesis of nucleotides, histidine, and tryptophan, or as a component of the pentose phosphate pathway.</text>
</comment>
<keyword evidence="10 12" id="KW-0630">Potassium</keyword>
<dbReference type="HAMAP" id="MF_01987">
    <property type="entry name" value="Ribokinase"/>
    <property type="match status" value="1"/>
</dbReference>
<feature type="binding site" evidence="12">
    <location>
        <position position="254"/>
    </location>
    <ligand>
        <name>substrate</name>
    </ligand>
</feature>
<dbReference type="SUPFAM" id="SSF53613">
    <property type="entry name" value="Ribokinase-like"/>
    <property type="match status" value="1"/>
</dbReference>
<protein>
    <recommendedName>
        <fullName evidence="3 12">Ribokinase</fullName>
        <shortName evidence="12">RK</shortName>
        <ecNumber evidence="2 12">2.7.1.15</ecNumber>
    </recommendedName>
</protein>
<feature type="binding site" evidence="12">
    <location>
        <position position="250"/>
    </location>
    <ligand>
        <name>K(+)</name>
        <dbReference type="ChEBI" id="CHEBI:29103"/>
    </ligand>
</feature>
<evidence type="ECO:0000256" key="10">
    <source>
        <dbReference type="ARBA" id="ARBA00022958"/>
    </source>
</evidence>
<dbReference type="UniPathway" id="UPA00916">
    <property type="reaction ID" value="UER00889"/>
</dbReference>
<keyword evidence="6 12" id="KW-0547">Nucleotide-binding</keyword>
<comment type="catalytic activity">
    <reaction evidence="12">
        <text>D-ribose + ATP = D-ribose 5-phosphate + ADP + H(+)</text>
        <dbReference type="Rhea" id="RHEA:13697"/>
        <dbReference type="ChEBI" id="CHEBI:15378"/>
        <dbReference type="ChEBI" id="CHEBI:30616"/>
        <dbReference type="ChEBI" id="CHEBI:47013"/>
        <dbReference type="ChEBI" id="CHEBI:78346"/>
        <dbReference type="ChEBI" id="CHEBI:456216"/>
        <dbReference type="EC" id="2.7.1.15"/>
    </reaction>
</comment>
<keyword evidence="7 12" id="KW-0418">Kinase</keyword>
<evidence type="ECO:0000313" key="14">
    <source>
        <dbReference type="EMBL" id="RWT20855.1"/>
    </source>
</evidence>
<keyword evidence="9 12" id="KW-0460">Magnesium</keyword>
<accession>A0A2X2EGX0</accession>
<evidence type="ECO:0000256" key="2">
    <source>
        <dbReference type="ARBA" id="ARBA00012035"/>
    </source>
</evidence>
<dbReference type="EC" id="2.7.1.15" evidence="2 12"/>
<evidence type="ECO:0000256" key="3">
    <source>
        <dbReference type="ARBA" id="ARBA00016943"/>
    </source>
</evidence>
<dbReference type="InterPro" id="IPR002173">
    <property type="entry name" value="Carboh/pur_kinase_PfkB_CS"/>
</dbReference>
<name>A0A2X2EGX0_RAOPL</name>
<evidence type="ECO:0000259" key="13">
    <source>
        <dbReference type="Pfam" id="PF00294"/>
    </source>
</evidence>
<feature type="binding site" evidence="12">
    <location>
        <position position="186"/>
    </location>
    <ligand>
        <name>ATP</name>
        <dbReference type="ChEBI" id="CHEBI:30616"/>
    </ligand>
</feature>